<feature type="region of interest" description="Disordered" evidence="2">
    <location>
        <begin position="727"/>
        <end position="1012"/>
    </location>
</feature>
<dbReference type="InParanoid" id="A0A0G4G8H4"/>
<feature type="compositionally biased region" description="Low complexity" evidence="2">
    <location>
        <begin position="817"/>
        <end position="832"/>
    </location>
</feature>
<gene>
    <name evidence="3" type="ORF">Vbra_3334</name>
</gene>
<feature type="coiled-coil region" evidence="1">
    <location>
        <begin position="361"/>
        <end position="486"/>
    </location>
</feature>
<keyword evidence="4" id="KW-1185">Reference proteome</keyword>
<feature type="compositionally biased region" description="Basic and acidic residues" evidence="2">
    <location>
        <begin position="851"/>
        <end position="862"/>
    </location>
</feature>
<feature type="compositionally biased region" description="Gly residues" evidence="2">
    <location>
        <begin position="884"/>
        <end position="895"/>
    </location>
</feature>
<dbReference type="InterPro" id="IPR032675">
    <property type="entry name" value="LRR_dom_sf"/>
</dbReference>
<reference evidence="3 4" key="1">
    <citation type="submission" date="2014-11" db="EMBL/GenBank/DDBJ databases">
        <authorList>
            <person name="Zhu J."/>
            <person name="Qi W."/>
            <person name="Song R."/>
        </authorList>
    </citation>
    <scope>NUCLEOTIDE SEQUENCE [LARGE SCALE GENOMIC DNA]</scope>
</reference>
<dbReference type="PANTHER" id="PTHR45733:SF8">
    <property type="entry name" value="FORMIN-J"/>
    <property type="match status" value="1"/>
</dbReference>
<dbReference type="OMA" id="DFRIGAN"/>
<dbReference type="PhylomeDB" id="A0A0G4G8H4"/>
<sequence length="1012" mass="112523">MKTTDHDEQLSAAQKSSKIETENFRAAEIRFLQEQNKQVLSALERAEEEREDALVTVKEWEGRALEMQSDMEALQKKMEAIERQSNQSITDVATKEEHIKVLSEQNRQLLQLLEQEEGRHREKAVMAEKLTIDNERMTVQLQELQKRQESGDEALGKWQEEVDRLSTGMRTAQAEADHLRAALTALEAQSKVDLEAMEQALSVAKKKNVQYLQQVQSHEVAQRRLQTDLNRLLEEKLRIEREKKELFDQLQAATAGREQDGRRATSRGGKSGEGDGGARLQQQVDMLKKALHNVERANEKLQEENKSAAEKHREMTDKVYSLMDSLRLNQLEHKKVEADNNNKTKKVLSVEKQLQGVQSRLNAEIDAKQAAEQSAREAIQEKNLTDKRMKQIEEESAACRKELQGVEQKLQELIERNRALDSQVHYLSARVEGQEEDKAQLRVESRKLEASMKEMGKERTSYQDRIGVLEERLHQTAVEKDQLRSELDYIKREDFLDETGRTRPLLIHSTESTLVDRLKLNEFLYRAQQGPNPVPVLVEKIAQLLEMLHVAQTQADQYLTDLARANQTAAAMRQKNLVLYEKYQWLEDFRTKVVSQVIANILDSTDGSHVNLAGLQLDEKMLETLLELSDRERVSEVADRLQKLNLSRNGLLDQHIPPIIQLLMRFPYLRRLDLSGNCLSYEGIKRLEDAVGAISGITLTQRIANPLRIEAHSGHQLRLCILTEGQEAPPPQSQIPLDDVTSPDGVPMASPAVEDKDMGPELSSSSIMLPSTDDPTTGKPRPPHHTTVKLARSQTRRITQAGADKAPFQRSSTYHHQAGAAPQAAAPARGSAVSLPKVTSLKPHGPLRHGKSIDMGKQRSGDDVGPTTKGDKGDHALPKLMSASGGGGGGGGGGTLMQSSGWGGGPPPPSRSKVNRPVPLAQAVKGRSFDMSAGPAPSTPDVGSVARTKSFAHPKDETASSHSQVGRKSPYITSQMSSIGAAAKKSSSHKKREAAKPPTPPPSHAPPPRPHP</sequence>
<dbReference type="EMBL" id="CDMY01000592">
    <property type="protein sequence ID" value="CEM25182.1"/>
    <property type="molecule type" value="Genomic_DNA"/>
</dbReference>
<dbReference type="STRING" id="1169540.A0A0G4G8H4"/>
<feature type="coiled-coil region" evidence="1">
    <location>
        <begin position="29"/>
        <end position="249"/>
    </location>
</feature>
<proteinExistence type="predicted"/>
<evidence type="ECO:0000313" key="3">
    <source>
        <dbReference type="EMBL" id="CEM25182.1"/>
    </source>
</evidence>
<protein>
    <submittedName>
        <fullName evidence="3">Uncharacterized protein</fullName>
    </submittedName>
</protein>
<feature type="compositionally biased region" description="Polar residues" evidence="2">
    <location>
        <begin position="762"/>
        <end position="775"/>
    </location>
</feature>
<name>A0A0G4G8H4_VITBC</name>
<organism evidence="3 4">
    <name type="scientific">Vitrella brassicaformis (strain CCMP3155)</name>
    <dbReference type="NCBI Taxonomy" id="1169540"/>
    <lineage>
        <taxon>Eukaryota</taxon>
        <taxon>Sar</taxon>
        <taxon>Alveolata</taxon>
        <taxon>Colpodellida</taxon>
        <taxon>Vitrellaceae</taxon>
        <taxon>Vitrella</taxon>
    </lineage>
</organism>
<dbReference type="Proteomes" id="UP000041254">
    <property type="component" value="Unassembled WGS sequence"/>
</dbReference>
<keyword evidence="1" id="KW-0175">Coiled coil</keyword>
<evidence type="ECO:0000256" key="2">
    <source>
        <dbReference type="SAM" id="MobiDB-lite"/>
    </source>
</evidence>
<dbReference type="InterPro" id="IPR051144">
    <property type="entry name" value="Formin_homology_domain"/>
</dbReference>
<dbReference type="VEuPathDB" id="CryptoDB:Vbra_3334"/>
<dbReference type="SUPFAM" id="SSF52047">
    <property type="entry name" value="RNI-like"/>
    <property type="match status" value="1"/>
</dbReference>
<dbReference type="PANTHER" id="PTHR45733">
    <property type="entry name" value="FORMIN-J"/>
    <property type="match status" value="1"/>
</dbReference>
<evidence type="ECO:0000313" key="4">
    <source>
        <dbReference type="Proteomes" id="UP000041254"/>
    </source>
</evidence>
<feature type="region of interest" description="Disordered" evidence="2">
    <location>
        <begin position="251"/>
        <end position="278"/>
    </location>
</feature>
<accession>A0A0G4G8H4</accession>
<dbReference type="AlphaFoldDB" id="A0A0G4G8H4"/>
<dbReference type="OrthoDB" id="120976at2759"/>
<feature type="compositionally biased region" description="Pro residues" evidence="2">
    <location>
        <begin position="997"/>
        <end position="1012"/>
    </location>
</feature>
<evidence type="ECO:0000256" key="1">
    <source>
        <dbReference type="SAM" id="Coils"/>
    </source>
</evidence>
<feature type="compositionally biased region" description="Polar residues" evidence="2">
    <location>
        <begin position="960"/>
        <end position="976"/>
    </location>
</feature>
<dbReference type="Gene3D" id="3.80.10.10">
    <property type="entry name" value="Ribonuclease Inhibitor"/>
    <property type="match status" value="1"/>
</dbReference>